<evidence type="ECO:0000256" key="2">
    <source>
        <dbReference type="ARBA" id="ARBA00022670"/>
    </source>
</evidence>
<dbReference type="InterPro" id="IPR029045">
    <property type="entry name" value="ClpP/crotonase-like_dom_sf"/>
</dbReference>
<keyword evidence="9" id="KW-1185">Reference proteome</keyword>
<evidence type="ECO:0000313" key="8">
    <source>
        <dbReference type="EMBL" id="MDE5418623.1"/>
    </source>
</evidence>
<dbReference type="NCBIfam" id="TIGR00225">
    <property type="entry name" value="prc"/>
    <property type="match status" value="1"/>
</dbReference>
<dbReference type="PANTHER" id="PTHR32060">
    <property type="entry name" value="TAIL-SPECIFIC PROTEASE"/>
    <property type="match status" value="1"/>
</dbReference>
<dbReference type="InterPro" id="IPR036034">
    <property type="entry name" value="PDZ_sf"/>
</dbReference>
<keyword evidence="6" id="KW-0812">Transmembrane</keyword>
<dbReference type="Gene3D" id="2.30.42.10">
    <property type="match status" value="1"/>
</dbReference>
<evidence type="ECO:0000256" key="3">
    <source>
        <dbReference type="ARBA" id="ARBA00022801"/>
    </source>
</evidence>
<keyword evidence="2 5" id="KW-0645">Protease</keyword>
<dbReference type="CDD" id="cd07560">
    <property type="entry name" value="Peptidase_S41_CPP"/>
    <property type="match status" value="1"/>
</dbReference>
<dbReference type="Pfam" id="PF03572">
    <property type="entry name" value="Peptidase_S41"/>
    <property type="match status" value="1"/>
</dbReference>
<dbReference type="SMART" id="SM00228">
    <property type="entry name" value="PDZ"/>
    <property type="match status" value="1"/>
</dbReference>
<dbReference type="Pfam" id="PF13180">
    <property type="entry name" value="PDZ_2"/>
    <property type="match status" value="1"/>
</dbReference>
<dbReference type="CDD" id="cd06782">
    <property type="entry name" value="cpPDZ_CPP-like"/>
    <property type="match status" value="1"/>
</dbReference>
<sequence length="534" mass="59270">MAYNNSRNTIIFPILLALAIVLGMFLNSLFQKGEGVQQGIFQMPSSGSKLDFVLDMIEEDYVDTVSSAELIESAIPLILKDLDPHTVYIPAKDLQRVNEDLKGNFGGIGVQFIRYQDTVAIVRVIPGGPSELAGILAGDRIVEVDDSLVAGIKMTDAEIMDRLKGPKGTPVKIGIYRRGEKDLIDMELLRGSIPVASVDVAYMLSDTTGYIKVNRFAATTYFEFSEGLQKLTGLGMKQVIVDLRGNTGGYMSAATNMINEFLPEGKMIVYTEGKSQAKTDYVSTGRGDCQDLPITILIDELSASASEIFAGAIQDNDRGKVVGRRSFGKGLVQEQRMLPDGSAMRLTVARYYTPTGRCIQKSYSNGKEAYNNDINMRYVHGEFEKRDSIHFADSLKFKTAGGNIVYGGGGIMPDVFIPVDTTGYSNYFRDLRTKGVIYQYAFFFVDNHRKDLVELKDYQSILKYIKTKDVIKGLVAYAKEKGVKPDYKGLAESRNVIETQVKAYIARDVIDDDGFYPIIQDLDKTLLESQKQFQ</sequence>
<keyword evidence="6" id="KW-1133">Transmembrane helix</keyword>
<proteinExistence type="inferred from homology"/>
<dbReference type="InterPro" id="IPR005151">
    <property type="entry name" value="Tail-specific_protease"/>
</dbReference>
<evidence type="ECO:0000256" key="6">
    <source>
        <dbReference type="SAM" id="Phobius"/>
    </source>
</evidence>
<dbReference type="Gene3D" id="3.90.226.10">
    <property type="entry name" value="2-enoyl-CoA Hydratase, Chain A, domain 1"/>
    <property type="match status" value="1"/>
</dbReference>
<dbReference type="SMART" id="SM00245">
    <property type="entry name" value="TSPc"/>
    <property type="match status" value="1"/>
</dbReference>
<dbReference type="Proteomes" id="UP001528920">
    <property type="component" value="Unassembled WGS sequence"/>
</dbReference>
<dbReference type="EMBL" id="JAKJSC010000001">
    <property type="protein sequence ID" value="MDE5418623.1"/>
    <property type="molecule type" value="Genomic_DNA"/>
</dbReference>
<dbReference type="SUPFAM" id="SSF52096">
    <property type="entry name" value="ClpP/crotonase"/>
    <property type="match status" value="1"/>
</dbReference>
<reference evidence="8 9" key="1">
    <citation type="submission" date="2022-01" db="EMBL/GenBank/DDBJ databases">
        <title>Labilibaculum sp. nov, a marine bacterium isolated from Antarctica.</title>
        <authorList>
            <person name="Dai W."/>
        </authorList>
    </citation>
    <scope>NUCLEOTIDE SEQUENCE [LARGE SCALE GENOMIC DNA]</scope>
    <source>
        <strain evidence="8 9">DW002</strain>
    </source>
</reference>
<comment type="caution">
    <text evidence="8">The sequence shown here is derived from an EMBL/GenBank/DDBJ whole genome shotgun (WGS) entry which is preliminary data.</text>
</comment>
<feature type="domain" description="PDZ" evidence="7">
    <location>
        <begin position="94"/>
        <end position="157"/>
    </location>
</feature>
<gene>
    <name evidence="8" type="ORF">L3049_11450</name>
</gene>
<dbReference type="SUPFAM" id="SSF50156">
    <property type="entry name" value="PDZ domain-like"/>
    <property type="match status" value="1"/>
</dbReference>
<dbReference type="PANTHER" id="PTHR32060:SF30">
    <property type="entry name" value="CARBOXY-TERMINAL PROCESSING PROTEASE CTPA"/>
    <property type="match status" value="1"/>
</dbReference>
<organism evidence="8 9">
    <name type="scientific">Paralabilibaculum antarcticum</name>
    <dbReference type="NCBI Taxonomy" id="2912572"/>
    <lineage>
        <taxon>Bacteria</taxon>
        <taxon>Pseudomonadati</taxon>
        <taxon>Bacteroidota</taxon>
        <taxon>Bacteroidia</taxon>
        <taxon>Marinilabiliales</taxon>
        <taxon>Marinifilaceae</taxon>
        <taxon>Paralabilibaculum</taxon>
    </lineage>
</organism>
<keyword evidence="4 5" id="KW-0720">Serine protease</keyword>
<accession>A0ABT5VT76</accession>
<dbReference type="InterPro" id="IPR004447">
    <property type="entry name" value="Peptidase_S41A"/>
</dbReference>
<evidence type="ECO:0000256" key="1">
    <source>
        <dbReference type="ARBA" id="ARBA00009179"/>
    </source>
</evidence>
<feature type="transmembrane region" description="Helical" evidence="6">
    <location>
        <begin position="12"/>
        <end position="30"/>
    </location>
</feature>
<evidence type="ECO:0000256" key="4">
    <source>
        <dbReference type="ARBA" id="ARBA00022825"/>
    </source>
</evidence>
<keyword evidence="3 5" id="KW-0378">Hydrolase</keyword>
<evidence type="ECO:0000256" key="5">
    <source>
        <dbReference type="RuleBase" id="RU004404"/>
    </source>
</evidence>
<dbReference type="Gene3D" id="3.30.750.44">
    <property type="match status" value="1"/>
</dbReference>
<name>A0ABT5VT76_9BACT</name>
<comment type="similarity">
    <text evidence="1 5">Belongs to the peptidase S41A family.</text>
</comment>
<dbReference type="InterPro" id="IPR001478">
    <property type="entry name" value="PDZ"/>
</dbReference>
<keyword evidence="6" id="KW-0472">Membrane</keyword>
<protein>
    <submittedName>
        <fullName evidence="8">S41 family peptidase</fullName>
    </submittedName>
</protein>
<evidence type="ECO:0000313" key="9">
    <source>
        <dbReference type="Proteomes" id="UP001528920"/>
    </source>
</evidence>
<dbReference type="RefSeq" id="WP_275109949.1">
    <property type="nucleotide sequence ID" value="NZ_JAKJSC010000001.1"/>
</dbReference>
<evidence type="ECO:0000259" key="7">
    <source>
        <dbReference type="PROSITE" id="PS50106"/>
    </source>
</evidence>
<dbReference type="PROSITE" id="PS50106">
    <property type="entry name" value="PDZ"/>
    <property type="match status" value="1"/>
</dbReference>